<organism evidence="2">
    <name type="scientific">Arundo donax</name>
    <name type="common">Giant reed</name>
    <name type="synonym">Donax arundinaceus</name>
    <dbReference type="NCBI Taxonomy" id="35708"/>
    <lineage>
        <taxon>Eukaryota</taxon>
        <taxon>Viridiplantae</taxon>
        <taxon>Streptophyta</taxon>
        <taxon>Embryophyta</taxon>
        <taxon>Tracheophyta</taxon>
        <taxon>Spermatophyta</taxon>
        <taxon>Magnoliopsida</taxon>
        <taxon>Liliopsida</taxon>
        <taxon>Poales</taxon>
        <taxon>Poaceae</taxon>
        <taxon>PACMAD clade</taxon>
        <taxon>Arundinoideae</taxon>
        <taxon>Arundineae</taxon>
        <taxon>Arundo</taxon>
    </lineage>
</organism>
<reference evidence="2" key="1">
    <citation type="submission" date="2014-09" db="EMBL/GenBank/DDBJ databases">
        <authorList>
            <person name="Magalhaes I.L.F."/>
            <person name="Oliveira U."/>
            <person name="Santos F.R."/>
            <person name="Vidigal T.H.D.A."/>
            <person name="Brescovit A.D."/>
            <person name="Santos A.J."/>
        </authorList>
    </citation>
    <scope>NUCLEOTIDE SEQUENCE</scope>
    <source>
        <tissue evidence="2">Shoot tissue taken approximately 20 cm above the soil surface</tissue>
    </source>
</reference>
<proteinExistence type="predicted"/>
<accession>A0A0A8Y5Y1</accession>
<feature type="region of interest" description="Disordered" evidence="1">
    <location>
        <begin position="1"/>
        <end position="34"/>
    </location>
</feature>
<name>A0A0A8Y5Y1_ARUDO</name>
<evidence type="ECO:0000256" key="1">
    <source>
        <dbReference type="SAM" id="MobiDB-lite"/>
    </source>
</evidence>
<evidence type="ECO:0000313" key="2">
    <source>
        <dbReference type="EMBL" id="JAD19417.1"/>
    </source>
</evidence>
<feature type="compositionally biased region" description="Basic residues" evidence="1">
    <location>
        <begin position="11"/>
        <end position="34"/>
    </location>
</feature>
<protein>
    <submittedName>
        <fullName evidence="2">Uncharacterized protein</fullName>
    </submittedName>
</protein>
<dbReference type="AlphaFoldDB" id="A0A0A8Y5Y1"/>
<reference evidence="2" key="2">
    <citation type="journal article" date="2015" name="Data Brief">
        <title>Shoot transcriptome of the giant reed, Arundo donax.</title>
        <authorList>
            <person name="Barrero R.A."/>
            <person name="Guerrero F.D."/>
            <person name="Moolhuijzen P."/>
            <person name="Goolsby J.A."/>
            <person name="Tidwell J."/>
            <person name="Bellgard S.E."/>
            <person name="Bellgard M.I."/>
        </authorList>
    </citation>
    <scope>NUCLEOTIDE SEQUENCE</scope>
    <source>
        <tissue evidence="2">Shoot tissue taken approximately 20 cm above the soil surface</tissue>
    </source>
</reference>
<dbReference type="EMBL" id="GBRH01278478">
    <property type="protein sequence ID" value="JAD19417.1"/>
    <property type="molecule type" value="Transcribed_RNA"/>
</dbReference>
<sequence length="34" mass="4138">MYQGKGGGARPMRRHKRRQPRQTMRRAKWSAKLR</sequence>